<protein>
    <submittedName>
        <fullName evidence="1">Uncharacterized protein</fullName>
    </submittedName>
</protein>
<evidence type="ECO:0000313" key="2">
    <source>
        <dbReference type="Proteomes" id="UP000703720"/>
    </source>
</evidence>
<dbReference type="EMBL" id="JAGIOA010000001">
    <property type="protein sequence ID" value="MBP2379921.1"/>
    <property type="molecule type" value="Genomic_DNA"/>
</dbReference>
<organism evidence="1 2">
    <name type="scientific">Microbacterium phyllosphaerae</name>
    <dbReference type="NCBI Taxonomy" id="124798"/>
    <lineage>
        <taxon>Bacteria</taxon>
        <taxon>Bacillati</taxon>
        <taxon>Actinomycetota</taxon>
        <taxon>Actinomycetes</taxon>
        <taxon>Micrococcales</taxon>
        <taxon>Microbacteriaceae</taxon>
        <taxon>Microbacterium</taxon>
    </lineage>
</organism>
<evidence type="ECO:0000313" key="1">
    <source>
        <dbReference type="EMBL" id="MBP2379921.1"/>
    </source>
</evidence>
<accession>A0ABS4WUU8</accession>
<gene>
    <name evidence="1" type="ORF">JOF42_003416</name>
</gene>
<name>A0ABS4WUU8_9MICO</name>
<dbReference type="RefSeq" id="WP_210098913.1">
    <property type="nucleotide sequence ID" value="NZ_BAAAIO010000002.1"/>
</dbReference>
<sequence>MGDQSPLPSRPLWASVADGFYVGSRDGSFLGYIDRQADGAWRAFDTASRPLGDYEDHHRAMDAVSGAEAVGAAPADAHVRQGDAG</sequence>
<keyword evidence="2" id="KW-1185">Reference proteome</keyword>
<dbReference type="Proteomes" id="UP000703720">
    <property type="component" value="Unassembled WGS sequence"/>
</dbReference>
<comment type="caution">
    <text evidence="1">The sequence shown here is derived from an EMBL/GenBank/DDBJ whole genome shotgun (WGS) entry which is preliminary data.</text>
</comment>
<reference evidence="1 2" key="1">
    <citation type="submission" date="2021-03" db="EMBL/GenBank/DDBJ databases">
        <title>Sequencing the genomes of 1000 actinobacteria strains.</title>
        <authorList>
            <person name="Klenk H.-P."/>
        </authorList>
    </citation>
    <scope>NUCLEOTIDE SEQUENCE [LARGE SCALE GENOMIC DNA]</scope>
    <source>
        <strain evidence="1 2">DSM 13468</strain>
    </source>
</reference>
<proteinExistence type="predicted"/>